<evidence type="ECO:0000313" key="2">
    <source>
        <dbReference type="Proteomes" id="UP000541810"/>
    </source>
</evidence>
<dbReference type="InterPro" id="IPR010368">
    <property type="entry name" value="Com_YlbF"/>
</dbReference>
<dbReference type="AlphaFoldDB" id="A0A7X0H8G0"/>
<name>A0A7X0H8G0_9BACT</name>
<reference evidence="1 2" key="1">
    <citation type="submission" date="2020-08" db="EMBL/GenBank/DDBJ databases">
        <title>Genomic Encyclopedia of Type Strains, Phase IV (KMG-IV): sequencing the most valuable type-strain genomes for metagenomic binning, comparative biology and taxonomic classification.</title>
        <authorList>
            <person name="Goeker M."/>
        </authorList>
    </citation>
    <scope>NUCLEOTIDE SEQUENCE [LARGE SCALE GENOMIC DNA]</scope>
    <source>
        <strain evidence="1 2">DSM 103725</strain>
    </source>
</reference>
<comment type="caution">
    <text evidence="1">The sequence shown here is derived from an EMBL/GenBank/DDBJ whole genome shotgun (WGS) entry which is preliminary data.</text>
</comment>
<dbReference type="InterPro" id="IPR023378">
    <property type="entry name" value="YheA/YmcA-like_dom_sf"/>
</dbReference>
<dbReference type="RefSeq" id="WP_184677308.1">
    <property type="nucleotide sequence ID" value="NZ_JACHGY010000001.1"/>
</dbReference>
<gene>
    <name evidence="1" type="ORF">HNQ40_001551</name>
</gene>
<dbReference type="Proteomes" id="UP000541810">
    <property type="component" value="Unassembled WGS sequence"/>
</dbReference>
<sequence>MSDQQAILDAADKLGQLIAAHPATQKLESLIKQLEDNTDSQRLMNDLNRHNQTLAEKQAKGEPIEVDDKRKLQELQQGVAMDPILRDMQMAQMDYVDLMRKVDERIGGVGR</sequence>
<keyword evidence="2" id="KW-1185">Reference proteome</keyword>
<dbReference type="EMBL" id="JACHGY010000001">
    <property type="protein sequence ID" value="MBB6429745.1"/>
    <property type="molecule type" value="Genomic_DNA"/>
</dbReference>
<protein>
    <submittedName>
        <fullName evidence="1">Cell fate (Sporulation/competence/biofilm development) regulator YlbF (YheA/YmcA/DUF963 family)</fullName>
    </submittedName>
</protein>
<dbReference type="SUPFAM" id="SSF158622">
    <property type="entry name" value="YheA/YmcA-like"/>
    <property type="match status" value="1"/>
</dbReference>
<dbReference type="Gene3D" id="1.20.1500.10">
    <property type="entry name" value="YheA/YmcA-like"/>
    <property type="match status" value="1"/>
</dbReference>
<organism evidence="1 2">
    <name type="scientific">Algisphaera agarilytica</name>
    <dbReference type="NCBI Taxonomy" id="1385975"/>
    <lineage>
        <taxon>Bacteria</taxon>
        <taxon>Pseudomonadati</taxon>
        <taxon>Planctomycetota</taxon>
        <taxon>Phycisphaerae</taxon>
        <taxon>Phycisphaerales</taxon>
        <taxon>Phycisphaeraceae</taxon>
        <taxon>Algisphaera</taxon>
    </lineage>
</organism>
<dbReference type="Pfam" id="PF06133">
    <property type="entry name" value="Com_YlbF"/>
    <property type="match status" value="1"/>
</dbReference>
<accession>A0A7X0H8G0</accession>
<evidence type="ECO:0000313" key="1">
    <source>
        <dbReference type="EMBL" id="MBB6429745.1"/>
    </source>
</evidence>
<proteinExistence type="predicted"/>